<reference evidence="1" key="1">
    <citation type="submission" date="2020-11" db="EMBL/GenBank/DDBJ databases">
        <title>Bacterial whole genome sequence for Caenimonas sp. DR4.4.</title>
        <authorList>
            <person name="Le V."/>
            <person name="Ko S.-R."/>
            <person name="Ahn C.-Y."/>
            <person name="Oh H.-M."/>
        </authorList>
    </citation>
    <scope>NUCLEOTIDE SEQUENCE</scope>
    <source>
        <strain evidence="1">DR4.4</strain>
    </source>
</reference>
<evidence type="ECO:0000313" key="2">
    <source>
        <dbReference type="Proteomes" id="UP000651050"/>
    </source>
</evidence>
<dbReference type="Proteomes" id="UP000651050">
    <property type="component" value="Unassembled WGS sequence"/>
</dbReference>
<keyword evidence="2" id="KW-1185">Reference proteome</keyword>
<dbReference type="EMBL" id="JADWYS010000001">
    <property type="protein sequence ID" value="MBG9386537.1"/>
    <property type="molecule type" value="Genomic_DNA"/>
</dbReference>
<evidence type="ECO:0000313" key="1">
    <source>
        <dbReference type="EMBL" id="MBG9386537.1"/>
    </source>
</evidence>
<organism evidence="1 2">
    <name type="scientific">Caenimonas aquaedulcis</name>
    <dbReference type="NCBI Taxonomy" id="2793270"/>
    <lineage>
        <taxon>Bacteria</taxon>
        <taxon>Pseudomonadati</taxon>
        <taxon>Pseudomonadota</taxon>
        <taxon>Betaproteobacteria</taxon>
        <taxon>Burkholderiales</taxon>
        <taxon>Comamonadaceae</taxon>
        <taxon>Caenimonas</taxon>
    </lineage>
</organism>
<dbReference type="Gene3D" id="3.40.50.150">
    <property type="entry name" value="Vaccinia Virus protein VP39"/>
    <property type="match status" value="1"/>
</dbReference>
<proteinExistence type="predicted"/>
<dbReference type="GO" id="GO:0032259">
    <property type="term" value="P:methylation"/>
    <property type="evidence" value="ECO:0007669"/>
    <property type="project" value="UniProtKB-KW"/>
</dbReference>
<keyword evidence="1" id="KW-0489">Methyltransferase</keyword>
<dbReference type="GO" id="GO:0008168">
    <property type="term" value="F:methyltransferase activity"/>
    <property type="evidence" value="ECO:0007669"/>
    <property type="project" value="UniProtKB-KW"/>
</dbReference>
<sequence length="217" mass="24324">MDAWIGQLLAAEGLAAMGHAQRPDQADLGLGWLYYGLARLIKPELAVVIGSWRGFAPMVIARALADNGQGRVLFIDPSLVDDFWRDPAAVRAYFARFGLHNIDHHRLTTQEFVASPRYSALGEVGLLFIDGYHSEEQARFDYESFRPSVPAHGVALFHDSIRVRPSRIYGDDKVYEHRVRHLIDELRGRQGLQVVDLPYGDGLTMVRTAGMPEVLRA</sequence>
<protein>
    <submittedName>
        <fullName evidence="1">Class I SAM-dependent methyltransferase</fullName>
    </submittedName>
</protein>
<keyword evidence="1" id="KW-0808">Transferase</keyword>
<name>A0A931ME29_9BURK</name>
<dbReference type="Pfam" id="PF13578">
    <property type="entry name" value="Methyltransf_24"/>
    <property type="match status" value="1"/>
</dbReference>
<dbReference type="InterPro" id="IPR029063">
    <property type="entry name" value="SAM-dependent_MTases_sf"/>
</dbReference>
<dbReference type="SUPFAM" id="SSF53335">
    <property type="entry name" value="S-adenosyl-L-methionine-dependent methyltransferases"/>
    <property type="match status" value="1"/>
</dbReference>
<comment type="caution">
    <text evidence="1">The sequence shown here is derived from an EMBL/GenBank/DDBJ whole genome shotgun (WGS) entry which is preliminary data.</text>
</comment>
<gene>
    <name evidence="1" type="ORF">I5803_00750</name>
</gene>
<dbReference type="AlphaFoldDB" id="A0A931ME29"/>
<accession>A0A931ME29</accession>